<sequence>MKKLFLTMLLVASMIATSQAQDISKAIGARLGWGAEFSYQHPLSSNNRMEFDLGLDGWGNHQGFLLSGIYHWVFNIDGGLNWYIGPGLQLGSAWNADDDKYGLGLGVAGQVGLEYDFDIPLQLSMDWRPSWLLVPTGRSFGYEGVSLGIRYRF</sequence>
<name>A0A653AK12_9BACT</name>
<dbReference type="EMBL" id="UPXZ01000039">
    <property type="protein sequence ID" value="VBB48045.1"/>
    <property type="molecule type" value="Genomic_DNA"/>
</dbReference>
<dbReference type="AlphaFoldDB" id="A0A653AK12"/>
<dbReference type="SUPFAM" id="SSF56925">
    <property type="entry name" value="OMPA-like"/>
    <property type="match status" value="1"/>
</dbReference>
<evidence type="ECO:0000313" key="2">
    <source>
        <dbReference type="EMBL" id="VBB48045.1"/>
    </source>
</evidence>
<protein>
    <recommendedName>
        <fullName evidence="3">Secreted protein</fullName>
    </recommendedName>
</protein>
<accession>A0A653AK12</accession>
<evidence type="ECO:0000256" key="1">
    <source>
        <dbReference type="SAM" id="SignalP"/>
    </source>
</evidence>
<gene>
    <name evidence="2" type="ORF">TRIP_D440063</name>
</gene>
<proteinExistence type="predicted"/>
<reference evidence="2" key="1">
    <citation type="submission" date="2018-07" db="EMBL/GenBank/DDBJ databases">
        <authorList>
            <consortium name="Genoscope - CEA"/>
            <person name="William W."/>
        </authorList>
    </citation>
    <scope>NUCLEOTIDE SEQUENCE</scope>
    <source>
        <strain evidence="2">IK1</strain>
    </source>
</reference>
<dbReference type="InterPro" id="IPR011250">
    <property type="entry name" value="OMP/PagP_B-barrel"/>
</dbReference>
<feature type="chain" id="PRO_5025005014" description="Secreted protein" evidence="1">
    <location>
        <begin position="21"/>
        <end position="153"/>
    </location>
</feature>
<keyword evidence="1" id="KW-0732">Signal</keyword>
<organism evidence="2">
    <name type="scientific">uncultured Paludibacter sp</name>
    <dbReference type="NCBI Taxonomy" id="497635"/>
    <lineage>
        <taxon>Bacteria</taxon>
        <taxon>Pseudomonadati</taxon>
        <taxon>Bacteroidota</taxon>
        <taxon>Bacteroidia</taxon>
        <taxon>Bacteroidales</taxon>
        <taxon>Paludibacteraceae</taxon>
        <taxon>Paludibacter</taxon>
        <taxon>environmental samples</taxon>
    </lineage>
</organism>
<feature type="signal peptide" evidence="1">
    <location>
        <begin position="1"/>
        <end position="20"/>
    </location>
</feature>
<evidence type="ECO:0008006" key="3">
    <source>
        <dbReference type="Google" id="ProtNLM"/>
    </source>
</evidence>